<dbReference type="InterPro" id="IPR045518">
    <property type="entry name" value="2EXR"/>
</dbReference>
<protein>
    <recommendedName>
        <fullName evidence="1">2EXR domain-containing protein</fullName>
    </recommendedName>
</protein>
<evidence type="ECO:0000313" key="2">
    <source>
        <dbReference type="EMBL" id="VUC20919.1"/>
    </source>
</evidence>
<sequence>MARTFTNFPNLPVEIQLKIWKCAASNVAETDQKIKVELYCHLQSTSHSCWTATKQFCGHHGTCPTYLHGARNVSWATFCLSDGYFAQSDAYPSISDPALQGRMASLSLACHNSRAAIHRQYPEEIHIYRCKWRRGIQIRRLRCNPKKDTLVLADVHMPNCRHVQPGIRPLTADALSRAERDRIAREFPRDSQKFAAFRNILSSFRTFAIQQDGYRSTANSEKIDLINTGMLVMLFMESIKGLYIWPNPQLWPEVWKSARRIEDVKLWDYEDELGRREFRDEVDYFLREYDQWVDVHNDHFAPGGEHWAPRPKKLSRIGCYVWSA</sequence>
<proteinExistence type="predicted"/>
<evidence type="ECO:0000259" key="1">
    <source>
        <dbReference type="Pfam" id="PF20150"/>
    </source>
</evidence>
<evidence type="ECO:0000313" key="3">
    <source>
        <dbReference type="Proteomes" id="UP000766486"/>
    </source>
</evidence>
<accession>A0ABY6TQL4</accession>
<dbReference type="EMBL" id="CABFNS010000307">
    <property type="protein sequence ID" value="VUC20919.1"/>
    <property type="molecule type" value="Genomic_DNA"/>
</dbReference>
<keyword evidence="3" id="KW-1185">Reference proteome</keyword>
<name>A0ABY6TQL4_BIOOC</name>
<reference evidence="2 3" key="1">
    <citation type="submission" date="2019-06" db="EMBL/GenBank/DDBJ databases">
        <authorList>
            <person name="Broberg M."/>
        </authorList>
    </citation>
    <scope>NUCLEOTIDE SEQUENCE [LARGE SCALE GENOMIC DNA]</scope>
</reference>
<organism evidence="2 3">
    <name type="scientific">Bionectria ochroleuca</name>
    <name type="common">Gliocladium roseum</name>
    <dbReference type="NCBI Taxonomy" id="29856"/>
    <lineage>
        <taxon>Eukaryota</taxon>
        <taxon>Fungi</taxon>
        <taxon>Dikarya</taxon>
        <taxon>Ascomycota</taxon>
        <taxon>Pezizomycotina</taxon>
        <taxon>Sordariomycetes</taxon>
        <taxon>Hypocreomycetidae</taxon>
        <taxon>Hypocreales</taxon>
        <taxon>Bionectriaceae</taxon>
        <taxon>Clonostachys</taxon>
    </lineage>
</organism>
<dbReference type="Pfam" id="PF20150">
    <property type="entry name" value="2EXR"/>
    <property type="match status" value="1"/>
</dbReference>
<gene>
    <name evidence="2" type="ORF">CLO192961_LOCUS36538</name>
</gene>
<dbReference type="Proteomes" id="UP000766486">
    <property type="component" value="Unassembled WGS sequence"/>
</dbReference>
<feature type="domain" description="2EXR" evidence="1">
    <location>
        <begin position="5"/>
        <end position="150"/>
    </location>
</feature>
<comment type="caution">
    <text evidence="2">The sequence shown here is derived from an EMBL/GenBank/DDBJ whole genome shotgun (WGS) entry which is preliminary data.</text>
</comment>